<keyword evidence="8" id="KW-0472">Membrane</keyword>
<reference evidence="9" key="1">
    <citation type="submission" date="2022-11" db="EMBL/GenBank/DDBJ databases">
        <authorList>
            <person name="Petersen C."/>
        </authorList>
    </citation>
    <scope>NUCLEOTIDE SEQUENCE</scope>
    <source>
        <strain evidence="9">IBT 26290</strain>
    </source>
</reference>
<evidence type="ECO:0000256" key="6">
    <source>
        <dbReference type="PIRSR" id="PIRSR602403-1"/>
    </source>
</evidence>
<dbReference type="InterPro" id="IPR017972">
    <property type="entry name" value="Cyt_P450_CS"/>
</dbReference>
<comment type="caution">
    <text evidence="9">The sequence shown here is derived from an EMBL/GenBank/DDBJ whole genome shotgun (WGS) entry which is preliminary data.</text>
</comment>
<dbReference type="PANTHER" id="PTHR24305:SF164">
    <property type="entry name" value="P450, PUTATIVE (EUROFUNG)-RELATED"/>
    <property type="match status" value="1"/>
</dbReference>
<keyword evidence="10" id="KW-1185">Reference proteome</keyword>
<dbReference type="SUPFAM" id="SSF48264">
    <property type="entry name" value="Cytochrome P450"/>
    <property type="match status" value="1"/>
</dbReference>
<reference evidence="9" key="2">
    <citation type="journal article" date="2023" name="IMA Fungus">
        <title>Comparative genomic study of the Penicillium genus elucidates a diverse pangenome and 15 lateral gene transfer events.</title>
        <authorList>
            <person name="Petersen C."/>
            <person name="Sorensen T."/>
            <person name="Nielsen M.R."/>
            <person name="Sondergaard T.E."/>
            <person name="Sorensen J.L."/>
            <person name="Fitzpatrick D.A."/>
            <person name="Frisvad J.C."/>
            <person name="Nielsen K.L."/>
        </authorList>
    </citation>
    <scope>NUCLEOTIDE SEQUENCE</scope>
    <source>
        <strain evidence="9">IBT 26290</strain>
    </source>
</reference>
<feature type="transmembrane region" description="Helical" evidence="8">
    <location>
        <begin position="12"/>
        <end position="34"/>
    </location>
</feature>
<feature type="binding site" description="axial binding residue" evidence="6">
    <location>
        <position position="474"/>
    </location>
    <ligand>
        <name>heme</name>
        <dbReference type="ChEBI" id="CHEBI:30413"/>
    </ligand>
    <ligandPart>
        <name>Fe</name>
        <dbReference type="ChEBI" id="CHEBI:18248"/>
    </ligandPart>
</feature>
<evidence type="ECO:0000256" key="4">
    <source>
        <dbReference type="ARBA" id="ARBA00023002"/>
    </source>
</evidence>
<sequence>MTGSMVNRGATLLSNNIVNITAAGFLAFILYYFLYKPLYASSLVKVPGSKLFAASKWRLALADYQGVRTQTIHSLHKQYGTAVRIGPKEVSFSSLSALKAIYGAGSGFERTTFYRMFDAYGRQNLFTFAGTKQHAERKKLLAHAYSKSAILSPNALAKPLIEKNVNSYLELLEREKDVAEEIFQSLHWFSLDSITGFLYGERYGGTQAVTGNKTHRQLIGDIIDPSRRKLSWYAVHLTNYTKWLYTRTGIVESLVTRLGLLPMEKPATYSGIRKHALQSWTDFEASVTGNPPPQDLAIIEKLWKHSKSGKGPRLDGLDMASELADHFLAGVDTTSDTVMFTIWALSREENRMYQQKLIDEVDRIPSTDCNEDGNPTVEAVDKLPYLDAVIKETLRLYAPLPASEPRSLPFDTTIDGYLIPAGTVVSMSPYTLHRNPDVFPEPLKFKPERWLGQCGDLTEMKKWFWAFSSGGRMCIGLHLAMAEMTTLLAAVYRRYSTSEYKRQRGTSPVITSRFEVFYDETLPRAEEHECLINFEKRIDKKME</sequence>
<accession>A0A9W9IBI3</accession>
<protein>
    <submittedName>
        <fullName evidence="9">Benzoate 4-monooxygenase cytochrome P450</fullName>
    </submittedName>
</protein>
<evidence type="ECO:0000256" key="5">
    <source>
        <dbReference type="ARBA" id="ARBA00023004"/>
    </source>
</evidence>
<dbReference type="PRINTS" id="PR00385">
    <property type="entry name" value="P450"/>
</dbReference>
<dbReference type="CDD" id="cd11059">
    <property type="entry name" value="CYP_fungal"/>
    <property type="match status" value="1"/>
</dbReference>
<dbReference type="Gene3D" id="1.10.630.10">
    <property type="entry name" value="Cytochrome P450"/>
    <property type="match status" value="1"/>
</dbReference>
<evidence type="ECO:0000256" key="1">
    <source>
        <dbReference type="ARBA" id="ARBA00001971"/>
    </source>
</evidence>
<evidence type="ECO:0000256" key="8">
    <source>
        <dbReference type="SAM" id="Phobius"/>
    </source>
</evidence>
<dbReference type="OrthoDB" id="1470350at2759"/>
<dbReference type="AlphaFoldDB" id="A0A9W9IBI3"/>
<keyword evidence="6 7" id="KW-0349">Heme</keyword>
<dbReference type="Proteomes" id="UP001149163">
    <property type="component" value="Unassembled WGS sequence"/>
</dbReference>
<keyword evidence="7" id="KW-0503">Monooxygenase</keyword>
<comment type="similarity">
    <text evidence="2 7">Belongs to the cytochrome P450 family.</text>
</comment>
<comment type="cofactor">
    <cofactor evidence="1 6">
        <name>heme</name>
        <dbReference type="ChEBI" id="CHEBI:30413"/>
    </cofactor>
</comment>
<keyword evidence="8" id="KW-0812">Transmembrane</keyword>
<evidence type="ECO:0000256" key="7">
    <source>
        <dbReference type="RuleBase" id="RU000461"/>
    </source>
</evidence>
<dbReference type="InterPro" id="IPR002403">
    <property type="entry name" value="Cyt_P450_E_grp-IV"/>
</dbReference>
<keyword evidence="5 6" id="KW-0408">Iron</keyword>
<dbReference type="GO" id="GO:0004497">
    <property type="term" value="F:monooxygenase activity"/>
    <property type="evidence" value="ECO:0007669"/>
    <property type="project" value="UniProtKB-KW"/>
</dbReference>
<name>A0A9W9IBI3_9EURO</name>
<dbReference type="EMBL" id="JAPQKN010000001">
    <property type="protein sequence ID" value="KAJ5174534.1"/>
    <property type="molecule type" value="Genomic_DNA"/>
</dbReference>
<dbReference type="RefSeq" id="XP_056546142.1">
    <property type="nucleotide sequence ID" value="XM_056682536.1"/>
</dbReference>
<evidence type="ECO:0000313" key="10">
    <source>
        <dbReference type="Proteomes" id="UP001149163"/>
    </source>
</evidence>
<evidence type="ECO:0000256" key="2">
    <source>
        <dbReference type="ARBA" id="ARBA00010617"/>
    </source>
</evidence>
<organism evidence="9 10">
    <name type="scientific">Penicillium canariense</name>
    <dbReference type="NCBI Taxonomy" id="189055"/>
    <lineage>
        <taxon>Eukaryota</taxon>
        <taxon>Fungi</taxon>
        <taxon>Dikarya</taxon>
        <taxon>Ascomycota</taxon>
        <taxon>Pezizomycotina</taxon>
        <taxon>Eurotiomycetes</taxon>
        <taxon>Eurotiomycetidae</taxon>
        <taxon>Eurotiales</taxon>
        <taxon>Aspergillaceae</taxon>
        <taxon>Penicillium</taxon>
    </lineage>
</organism>
<keyword evidence="3 6" id="KW-0479">Metal-binding</keyword>
<dbReference type="GO" id="GO:0016705">
    <property type="term" value="F:oxidoreductase activity, acting on paired donors, with incorporation or reduction of molecular oxygen"/>
    <property type="evidence" value="ECO:0007669"/>
    <property type="project" value="InterPro"/>
</dbReference>
<dbReference type="InterPro" id="IPR001128">
    <property type="entry name" value="Cyt_P450"/>
</dbReference>
<dbReference type="GO" id="GO:0020037">
    <property type="term" value="F:heme binding"/>
    <property type="evidence" value="ECO:0007669"/>
    <property type="project" value="InterPro"/>
</dbReference>
<evidence type="ECO:0000256" key="3">
    <source>
        <dbReference type="ARBA" id="ARBA00022723"/>
    </source>
</evidence>
<dbReference type="InterPro" id="IPR050121">
    <property type="entry name" value="Cytochrome_P450_monoxygenase"/>
</dbReference>
<dbReference type="PROSITE" id="PS00086">
    <property type="entry name" value="CYTOCHROME_P450"/>
    <property type="match status" value="1"/>
</dbReference>
<dbReference type="GO" id="GO:0005506">
    <property type="term" value="F:iron ion binding"/>
    <property type="evidence" value="ECO:0007669"/>
    <property type="project" value="InterPro"/>
</dbReference>
<dbReference type="InterPro" id="IPR036396">
    <property type="entry name" value="Cyt_P450_sf"/>
</dbReference>
<dbReference type="PANTHER" id="PTHR24305">
    <property type="entry name" value="CYTOCHROME P450"/>
    <property type="match status" value="1"/>
</dbReference>
<evidence type="ECO:0000313" key="9">
    <source>
        <dbReference type="EMBL" id="KAJ5174534.1"/>
    </source>
</evidence>
<dbReference type="GeneID" id="81421712"/>
<proteinExistence type="inferred from homology"/>
<dbReference type="PRINTS" id="PR00465">
    <property type="entry name" value="EP450IV"/>
</dbReference>
<gene>
    <name evidence="9" type="ORF">N7482_000411</name>
</gene>
<dbReference type="Pfam" id="PF00067">
    <property type="entry name" value="p450"/>
    <property type="match status" value="1"/>
</dbReference>
<dbReference type="GO" id="GO:0043386">
    <property type="term" value="P:mycotoxin biosynthetic process"/>
    <property type="evidence" value="ECO:0007669"/>
    <property type="project" value="UniProtKB-ARBA"/>
</dbReference>
<keyword evidence="4 7" id="KW-0560">Oxidoreductase</keyword>
<keyword evidence="8" id="KW-1133">Transmembrane helix</keyword>